<dbReference type="FunFam" id="2.60.120.260:FF:000016">
    <property type="entry name" value="Contactin-associated protein-like 4 isoform 1"/>
    <property type="match status" value="1"/>
</dbReference>
<dbReference type="CDD" id="cd15040">
    <property type="entry name" value="7tmB2_Adhesion"/>
    <property type="match status" value="1"/>
</dbReference>
<dbReference type="SUPFAM" id="SSF49265">
    <property type="entry name" value="Fibronectin type III"/>
    <property type="match status" value="1"/>
</dbReference>
<evidence type="ECO:0000313" key="17">
    <source>
        <dbReference type="Proteomes" id="UP001159428"/>
    </source>
</evidence>
<feature type="region of interest" description="Disordered" evidence="9">
    <location>
        <begin position="1411"/>
        <end position="1433"/>
    </location>
</feature>
<name>A0AAU9WG52_9CNID</name>
<dbReference type="InterPro" id="IPR057244">
    <property type="entry name" value="GAIN_B"/>
</dbReference>
<dbReference type="InterPro" id="IPR017983">
    <property type="entry name" value="GPCR_2_secretin-like_CS"/>
</dbReference>
<dbReference type="PROSITE" id="PS50853">
    <property type="entry name" value="FN3"/>
    <property type="match status" value="2"/>
</dbReference>
<dbReference type="Pfam" id="PF00754">
    <property type="entry name" value="F5_F8_type_C"/>
    <property type="match status" value="2"/>
</dbReference>
<feature type="domain" description="G-protein coupled receptors family 2 profile 2" evidence="13">
    <location>
        <begin position="966"/>
        <end position="1209"/>
    </location>
</feature>
<feature type="region of interest" description="Disordered" evidence="9">
    <location>
        <begin position="1323"/>
        <end position="1343"/>
    </location>
</feature>
<evidence type="ECO:0000259" key="13">
    <source>
        <dbReference type="PROSITE" id="PS50261"/>
    </source>
</evidence>
<keyword evidence="4" id="KW-0732">Signal</keyword>
<reference evidence="16 17" key="1">
    <citation type="submission" date="2022-05" db="EMBL/GenBank/DDBJ databases">
        <authorList>
            <consortium name="Genoscope - CEA"/>
            <person name="William W."/>
        </authorList>
    </citation>
    <scope>NUCLEOTIDE SEQUENCE [LARGE SCALE GENOMIC DNA]</scope>
</reference>
<dbReference type="InterPro" id="IPR058808">
    <property type="entry name" value="GAIN_ADGRA2/3"/>
</dbReference>
<keyword evidence="17" id="KW-1185">Reference proteome</keyword>
<dbReference type="PROSITE" id="PS00650">
    <property type="entry name" value="G_PROTEIN_RECEP_F2_2"/>
    <property type="match status" value="1"/>
</dbReference>
<evidence type="ECO:0000259" key="14">
    <source>
        <dbReference type="PROSITE" id="PS50835"/>
    </source>
</evidence>
<keyword evidence="3 10" id="KW-0812">Transmembrane</keyword>
<dbReference type="Gene3D" id="2.60.220.50">
    <property type="match status" value="1"/>
</dbReference>
<dbReference type="PROSITE" id="PS01285">
    <property type="entry name" value="FA58C_1"/>
    <property type="match status" value="2"/>
</dbReference>
<evidence type="ECO:0000259" key="15">
    <source>
        <dbReference type="PROSITE" id="PS50853"/>
    </source>
</evidence>
<evidence type="ECO:0000256" key="8">
    <source>
        <dbReference type="ARBA" id="ARBA00023180"/>
    </source>
</evidence>
<evidence type="ECO:0000256" key="2">
    <source>
        <dbReference type="ARBA" id="ARBA00007343"/>
    </source>
</evidence>
<keyword evidence="8" id="KW-0325">Glycoprotein</keyword>
<dbReference type="PANTHER" id="PTHR45692:SF1">
    <property type="entry name" value="G-PROTEIN COUPLED RECEPTORS FAMILY 2 PROFILE 2 DOMAIN-CONTAINING PROTEIN"/>
    <property type="match status" value="1"/>
</dbReference>
<feature type="domain" description="Fibronectin type-III" evidence="15">
    <location>
        <begin position="542"/>
        <end position="634"/>
    </location>
</feature>
<feature type="domain" description="F5/8 type C" evidence="11">
    <location>
        <begin position="181"/>
        <end position="337"/>
    </location>
</feature>
<dbReference type="InterPro" id="IPR008979">
    <property type="entry name" value="Galactose-bd-like_sf"/>
</dbReference>
<feature type="domain" description="Ig-like" evidence="14">
    <location>
        <begin position="345"/>
        <end position="421"/>
    </location>
</feature>
<evidence type="ECO:0000256" key="10">
    <source>
        <dbReference type="SAM" id="Phobius"/>
    </source>
</evidence>
<evidence type="ECO:0000256" key="9">
    <source>
        <dbReference type="SAM" id="MobiDB-lite"/>
    </source>
</evidence>
<feature type="domain" description="GAIN-B" evidence="12">
    <location>
        <begin position="768"/>
        <end position="955"/>
    </location>
</feature>
<feature type="transmembrane region" description="Helical" evidence="10">
    <location>
        <begin position="1003"/>
        <end position="1022"/>
    </location>
</feature>
<dbReference type="PROSITE" id="PS50835">
    <property type="entry name" value="IG_LIKE"/>
    <property type="match status" value="1"/>
</dbReference>
<dbReference type="Gene3D" id="2.60.120.260">
    <property type="entry name" value="Galactose-binding domain-like"/>
    <property type="match status" value="2"/>
</dbReference>
<dbReference type="InterPro" id="IPR007110">
    <property type="entry name" value="Ig-like_dom"/>
</dbReference>
<dbReference type="InterPro" id="IPR003599">
    <property type="entry name" value="Ig_sub"/>
</dbReference>
<dbReference type="SMART" id="SM00060">
    <property type="entry name" value="FN3"/>
    <property type="match status" value="2"/>
</dbReference>
<dbReference type="Pfam" id="PF13927">
    <property type="entry name" value="Ig_3"/>
    <property type="match status" value="1"/>
</dbReference>
<keyword evidence="7" id="KW-1015">Disulfide bond</keyword>
<comment type="caution">
    <text evidence="16">The sequence shown here is derived from an EMBL/GenBank/DDBJ whole genome shotgun (WGS) entry which is preliminary data.</text>
</comment>
<dbReference type="PRINTS" id="PR00249">
    <property type="entry name" value="GPCRSECRETIN"/>
</dbReference>
<evidence type="ECO:0000256" key="7">
    <source>
        <dbReference type="ARBA" id="ARBA00023157"/>
    </source>
</evidence>
<dbReference type="SUPFAM" id="SSF49785">
    <property type="entry name" value="Galactose-binding domain-like"/>
    <property type="match status" value="2"/>
</dbReference>
<dbReference type="Pfam" id="PF00041">
    <property type="entry name" value="fn3"/>
    <property type="match status" value="2"/>
</dbReference>
<keyword evidence="6 10" id="KW-0472">Membrane</keyword>
<organism evidence="16 17">
    <name type="scientific">Pocillopora meandrina</name>
    <dbReference type="NCBI Taxonomy" id="46732"/>
    <lineage>
        <taxon>Eukaryota</taxon>
        <taxon>Metazoa</taxon>
        <taxon>Cnidaria</taxon>
        <taxon>Anthozoa</taxon>
        <taxon>Hexacorallia</taxon>
        <taxon>Scleractinia</taxon>
        <taxon>Astrocoeniina</taxon>
        <taxon>Pocilloporidae</taxon>
        <taxon>Pocillopora</taxon>
    </lineage>
</organism>
<dbReference type="Pfam" id="PF26588">
    <property type="entry name" value="GAIN_ADGRA3"/>
    <property type="match status" value="1"/>
</dbReference>
<dbReference type="PROSITE" id="PS50261">
    <property type="entry name" value="G_PROTEIN_RECEP_F2_4"/>
    <property type="match status" value="1"/>
</dbReference>
<evidence type="ECO:0000256" key="5">
    <source>
        <dbReference type="ARBA" id="ARBA00022989"/>
    </source>
</evidence>
<dbReference type="CDD" id="cd00057">
    <property type="entry name" value="FA58C"/>
    <property type="match status" value="2"/>
</dbReference>
<evidence type="ECO:0000256" key="4">
    <source>
        <dbReference type="ARBA" id="ARBA00022729"/>
    </source>
</evidence>
<dbReference type="InterPro" id="IPR003961">
    <property type="entry name" value="FN3_dom"/>
</dbReference>
<dbReference type="PROSITE" id="PS50221">
    <property type="entry name" value="GAIN_B"/>
    <property type="match status" value="1"/>
</dbReference>
<gene>
    <name evidence="16" type="ORF">PMEA_00006921</name>
</gene>
<dbReference type="Gene3D" id="1.20.1070.10">
    <property type="entry name" value="Rhodopsin 7-helix transmembrane proteins"/>
    <property type="match status" value="1"/>
</dbReference>
<evidence type="ECO:0000259" key="12">
    <source>
        <dbReference type="PROSITE" id="PS50221"/>
    </source>
</evidence>
<feature type="transmembrane region" description="Helical" evidence="10">
    <location>
        <begin position="1034"/>
        <end position="1052"/>
    </location>
</feature>
<keyword evidence="5 10" id="KW-1133">Transmembrane helix</keyword>
<feature type="transmembrane region" description="Helical" evidence="10">
    <location>
        <begin position="968"/>
        <end position="991"/>
    </location>
</feature>
<sequence>MNAFSRIHATFRIGALVILFHFTQLGCYSALGMESGGKVKIKDEQITASSYRTSNSMPAKARLHGGSGWCPKDTDHSPYIQIDLLTPHTITGVVTQGGYGNYVEKFKLTFSYDNSKWFDYTVHGKVTEFEGNRNAFIPKENNLTQPLTARLIRLHPILGKRKDTEPCLKLELYGCEPREDCKTPVGLEDRRITNRQISASSHWNNHYAFNARLNNKAGNHDGQYNWGGWCTDQEDKNQYLQVDLGRVRSVSGVATQGYMGEMFVSKYHLNYSTDGLTWRSFRERGETRSKVFQGNFDNDTVIKRRLSHRIFARYIRFNPLAWNAGGFICLRVEIYECLPTKGSVPVVDPPSETVELNRTSSVNLTCLVSGQPGADMEWYRNGLVIPSPPPAAVLRNGSVKSVLMLSRVKYKDRGSVLSCTAWYPGLPINATRNIHLLVHAPRPEVVIMDVQSRTLRFRVKDPTPTDTAKYIVRYRKRSVYWDWVQVELNKTTRGDDTMVTLDGLHPYTAYIVEVASYYNDDDEGPFSMPQSFETKEAAPSGPPRDVVIIPRGKNDIRVSWFIPSAENSNGKITKYEVILYKPNGEVYTFISKEKLSKDIRGLVINQKYYIGVRAFTRVGPGPYSKNITYSIEKSSEGSQITRALEKLNKVPVTDANAVKVMKEVKNITTKSSDLQEKDISITANILQNVVKTNMTSSEVGDHVLDTISHVMDVETDVLQKTRYKFNTSAKFVKLLDEYIDKGGQFSRSTRNLAVHEQLIEGASNGVSLSVQTTQNSIAFNASANASRGENAEIDASVTVPNSALKTEENATLIVVYYRTSKLFAPRYSPEYRKTEECEDGFTAEKVSKFQRETAARSRYTMENVTGDVITESSPVLAASLRKKHVFNLTKPVVIKFKMPHEQIIENSTRCVWWDFESDEWSTAGCSLRGIVDDTVICDCNHMTNFAVLVDVEAHTSKPCGKHSMVLSLISYIGCGLSILGLSLTIFTFAFFRKLRKDQIAAKILLHLCVSLLCVLIVFVAGVERGGMAEDACRIVAALIHYFLLVAFLWMLIEAYFMYQAFVKVFRDFGDYVIWKCTALAWGVPFLVVIVTLGVDKSSYGGENYCRIGDVAFFAAFMTPVVFVIFINTITFLLIMYKLATRPPNAADPDRTSEGLLKIKRAFGILILVGITWMFGFFAVREARLVFQYLFAIFNSLQGFAIFMFYCVIQKKVRECWWALLTCNLGSLKKSKSIYTDSYDRRRLSSASRVQLDAMRARSNTALSQILQMPLRKVSSFPEIIVPRGSANNVNYHSNMVYEDERTQLPTVAIQTCDYQLSGSEGIEVDESMDSLSSRSASRSPSLRSRSIIVTQCGEPVTHSRAPSIRSCQVTANSEHSTPKFFRLPVKRINNQRSVGALNWPRECMRPKETLKRTASHTPEVQRPANPSSSLRRTRSACSFDDTRFSADFSICSDQTSCESLSSEAQTPTIKKYLGTPFENVGAQIIGPLRGSIRGIVGYVETTVENFDLLIDFEKQRSLSSPERSIHHV</sequence>
<proteinExistence type="inferred from homology"/>
<evidence type="ECO:0000256" key="3">
    <source>
        <dbReference type="ARBA" id="ARBA00022692"/>
    </source>
</evidence>
<feature type="domain" description="F5/8 type C" evidence="11">
    <location>
        <begin position="27"/>
        <end position="175"/>
    </location>
</feature>
<evidence type="ECO:0000259" key="11">
    <source>
        <dbReference type="PROSITE" id="PS50022"/>
    </source>
</evidence>
<evidence type="ECO:0000313" key="16">
    <source>
        <dbReference type="EMBL" id="CAH3116082.1"/>
    </source>
</evidence>
<dbReference type="InterPro" id="IPR036179">
    <property type="entry name" value="Ig-like_dom_sf"/>
</dbReference>
<dbReference type="SMART" id="SM00231">
    <property type="entry name" value="FA58C"/>
    <property type="match status" value="2"/>
</dbReference>
<feature type="domain" description="Fibronectin type-III" evidence="15">
    <location>
        <begin position="440"/>
        <end position="537"/>
    </location>
</feature>
<dbReference type="GO" id="GO:0007166">
    <property type="term" value="P:cell surface receptor signaling pathway"/>
    <property type="evidence" value="ECO:0007669"/>
    <property type="project" value="InterPro"/>
</dbReference>
<accession>A0AAU9WG52</accession>
<comment type="subcellular location">
    <subcellularLocation>
        <location evidence="1">Membrane</location>
        <topology evidence="1">Multi-pass membrane protein</topology>
    </subcellularLocation>
</comment>
<feature type="transmembrane region" description="Helical" evidence="10">
    <location>
        <begin position="1185"/>
        <end position="1208"/>
    </location>
</feature>
<protein>
    <submittedName>
        <fullName evidence="16">Uncharacterized protein</fullName>
    </submittedName>
</protein>
<dbReference type="SUPFAM" id="SSF81321">
    <property type="entry name" value="Family A G protein-coupled receptor-like"/>
    <property type="match status" value="1"/>
</dbReference>
<comment type="similarity">
    <text evidence="2">Belongs to the G-protein coupled receptor 2 family. Adhesion G-protein coupled receptor (ADGR) subfamily.</text>
</comment>
<dbReference type="Gene3D" id="2.60.40.10">
    <property type="entry name" value="Immunoglobulins"/>
    <property type="match status" value="3"/>
</dbReference>
<dbReference type="Proteomes" id="UP001159428">
    <property type="component" value="Unassembled WGS sequence"/>
</dbReference>
<dbReference type="PANTHER" id="PTHR45692">
    <property type="entry name" value="G_PROTEIN_RECEP_F2_4 DOMAIN-CONTAINING PROTEIN"/>
    <property type="match status" value="1"/>
</dbReference>
<feature type="transmembrane region" description="Helical" evidence="10">
    <location>
        <begin position="1112"/>
        <end position="1139"/>
    </location>
</feature>
<dbReference type="Pfam" id="PF00002">
    <property type="entry name" value="7tm_2"/>
    <property type="match status" value="1"/>
</dbReference>
<evidence type="ECO:0000256" key="1">
    <source>
        <dbReference type="ARBA" id="ARBA00004141"/>
    </source>
</evidence>
<dbReference type="InterPro" id="IPR000421">
    <property type="entry name" value="FA58C"/>
</dbReference>
<dbReference type="InterPro" id="IPR000832">
    <property type="entry name" value="GPCR_2_secretin-like"/>
</dbReference>
<dbReference type="SUPFAM" id="SSF48726">
    <property type="entry name" value="Immunoglobulin"/>
    <property type="match status" value="1"/>
</dbReference>
<feature type="transmembrane region" description="Helical" evidence="10">
    <location>
        <begin position="1160"/>
        <end position="1179"/>
    </location>
</feature>
<dbReference type="InterPro" id="IPR046338">
    <property type="entry name" value="GAIN_dom_sf"/>
</dbReference>
<dbReference type="EMBL" id="CALNXJ010000015">
    <property type="protein sequence ID" value="CAH3116082.1"/>
    <property type="molecule type" value="Genomic_DNA"/>
</dbReference>
<dbReference type="Pfam" id="PF01825">
    <property type="entry name" value="GPS"/>
    <property type="match status" value="1"/>
</dbReference>
<dbReference type="FunFam" id="1.20.1070.10:FF:000058">
    <property type="entry name" value="Adhesion G protein-coupled receptor F5"/>
    <property type="match status" value="1"/>
</dbReference>
<dbReference type="CDD" id="cd00063">
    <property type="entry name" value="FN3"/>
    <property type="match status" value="2"/>
</dbReference>
<feature type="transmembrane region" description="Helical" evidence="10">
    <location>
        <begin position="1072"/>
        <end position="1092"/>
    </location>
</feature>
<dbReference type="SMART" id="SM00409">
    <property type="entry name" value="IG"/>
    <property type="match status" value="1"/>
</dbReference>
<evidence type="ECO:0000256" key="6">
    <source>
        <dbReference type="ARBA" id="ARBA00023136"/>
    </source>
</evidence>
<dbReference type="SMART" id="SM00303">
    <property type="entry name" value="GPS"/>
    <property type="match status" value="1"/>
</dbReference>
<dbReference type="GO" id="GO:0004930">
    <property type="term" value="F:G protein-coupled receptor activity"/>
    <property type="evidence" value="ECO:0007669"/>
    <property type="project" value="InterPro"/>
</dbReference>
<dbReference type="InterPro" id="IPR013783">
    <property type="entry name" value="Ig-like_fold"/>
</dbReference>
<feature type="compositionally biased region" description="Low complexity" evidence="9">
    <location>
        <begin position="1330"/>
        <end position="1343"/>
    </location>
</feature>
<dbReference type="InterPro" id="IPR000203">
    <property type="entry name" value="GPS"/>
</dbReference>
<dbReference type="GO" id="GO:0016020">
    <property type="term" value="C:membrane"/>
    <property type="evidence" value="ECO:0007669"/>
    <property type="project" value="UniProtKB-SubCell"/>
</dbReference>
<dbReference type="InterPro" id="IPR017981">
    <property type="entry name" value="GPCR_2-like_7TM"/>
</dbReference>
<dbReference type="InterPro" id="IPR036116">
    <property type="entry name" value="FN3_sf"/>
</dbReference>
<dbReference type="PROSITE" id="PS50022">
    <property type="entry name" value="FA58C_3"/>
    <property type="match status" value="2"/>
</dbReference>